<feature type="region of interest" description="Disordered" evidence="1">
    <location>
        <begin position="1"/>
        <end position="32"/>
    </location>
</feature>
<dbReference type="InterPro" id="IPR021109">
    <property type="entry name" value="Peptidase_aspartic_dom_sf"/>
</dbReference>
<name>A0AAQ3T071_PASNO</name>
<evidence type="ECO:0000313" key="2">
    <source>
        <dbReference type="EMBL" id="WVZ62799.1"/>
    </source>
</evidence>
<proteinExistence type="predicted"/>
<evidence type="ECO:0000313" key="3">
    <source>
        <dbReference type="Proteomes" id="UP001341281"/>
    </source>
</evidence>
<reference evidence="2 3" key="1">
    <citation type="submission" date="2024-02" db="EMBL/GenBank/DDBJ databases">
        <title>High-quality chromosome-scale genome assembly of Pensacola bahiagrass (Paspalum notatum Flugge var. saurae).</title>
        <authorList>
            <person name="Vega J.M."/>
            <person name="Podio M."/>
            <person name="Orjuela J."/>
            <person name="Siena L.A."/>
            <person name="Pessino S.C."/>
            <person name="Combes M.C."/>
            <person name="Mariac C."/>
            <person name="Albertini E."/>
            <person name="Pupilli F."/>
            <person name="Ortiz J.P.A."/>
            <person name="Leblanc O."/>
        </authorList>
    </citation>
    <scope>NUCLEOTIDE SEQUENCE [LARGE SCALE GENOMIC DNA]</scope>
    <source>
        <strain evidence="2">R1</strain>
        <tissue evidence="2">Leaf</tissue>
    </source>
</reference>
<gene>
    <name evidence="2" type="ORF">U9M48_012501</name>
</gene>
<evidence type="ECO:0000256" key="1">
    <source>
        <dbReference type="SAM" id="MobiDB-lite"/>
    </source>
</evidence>
<dbReference type="AlphaFoldDB" id="A0AAQ3T071"/>
<feature type="compositionally biased region" description="Basic residues" evidence="1">
    <location>
        <begin position="22"/>
        <end position="32"/>
    </location>
</feature>
<dbReference type="Gene3D" id="2.40.70.10">
    <property type="entry name" value="Acid Proteases"/>
    <property type="match status" value="1"/>
</dbReference>
<keyword evidence="3" id="KW-1185">Reference proteome</keyword>
<dbReference type="EMBL" id="CP144747">
    <property type="protein sequence ID" value="WVZ62799.1"/>
    <property type="molecule type" value="Genomic_DNA"/>
</dbReference>
<dbReference type="Proteomes" id="UP001341281">
    <property type="component" value="Chromosome 03"/>
</dbReference>
<accession>A0AAQ3T071</accession>
<organism evidence="2 3">
    <name type="scientific">Paspalum notatum var. saurae</name>
    <dbReference type="NCBI Taxonomy" id="547442"/>
    <lineage>
        <taxon>Eukaryota</taxon>
        <taxon>Viridiplantae</taxon>
        <taxon>Streptophyta</taxon>
        <taxon>Embryophyta</taxon>
        <taxon>Tracheophyta</taxon>
        <taxon>Spermatophyta</taxon>
        <taxon>Magnoliopsida</taxon>
        <taxon>Liliopsida</taxon>
        <taxon>Poales</taxon>
        <taxon>Poaceae</taxon>
        <taxon>PACMAD clade</taxon>
        <taxon>Panicoideae</taxon>
        <taxon>Andropogonodae</taxon>
        <taxon>Paspaleae</taxon>
        <taxon>Paspalinae</taxon>
        <taxon>Paspalum</taxon>
    </lineage>
</organism>
<feature type="region of interest" description="Disordered" evidence="1">
    <location>
        <begin position="232"/>
        <end position="313"/>
    </location>
</feature>
<sequence length="343" mass="36868">MSPASPLHQRTASGDAADRRLPRSRRRRRRPSCPRRWPCLLRAAPPTAADPASSAAAAGLARGFRLPEFIKFTGEDGRTTLEHIAQFIVQCGEVSGAVQGTYWIRRWALLQRTEEGRDAIKPEESSKHLKPLYLKGHINGRPISRMMVDGGAAVKFMPYSLFKKLGREDSLDLTECDFLSVTKDGFVPGIVKPAAAARLTDYKVKVIELLKQYVDCFAWDLRPCNGLGLPGAEGRSGRSPPAAARWGDVLPPPRGEPLRPGAGARRSTPEPLCVGPPRRLSPATAGGGRRVPTRAPGAARVGQPLPASSFNPVATVRSRPPALLSTVRGMGCPTGWLAGGTGP</sequence>
<protein>
    <submittedName>
        <fullName evidence="2">Uncharacterized protein</fullName>
    </submittedName>
</protein>